<keyword evidence="3" id="KW-1185">Reference proteome</keyword>
<accession>A0A9N8R4Y0</accession>
<sequence>MTGHTSAVTPGTNAGALPDPARAPASDMPLDLRLTLAEASIRSKPAAAELRWSLFQLLCVMGQWERALQQLQVFAQLSPPQARPAQAYRDLIRAERWRAKAVAGRERPGFVFEAPSWVDGLINALRLDANGEADAADTTREAALDHAPLVAARSPQFLLEWISDSDSRFGPVCEIVTAGHYRWLPLSDITAWQVERPSTLLDLVWAPCTLTLADGSTLRGFMPARYPGTENAQASSSERDALLLGHTTIWHETGRTRVIALGQKTWTTNAGDMSLFDLASCAFSNGVTKQEPALQGGNR</sequence>
<protein>
    <recommendedName>
        <fullName evidence="4">ImpE/SciE family protein</fullName>
    </recommendedName>
</protein>
<dbReference type="SUPFAM" id="SSF144059">
    <property type="entry name" value="ImpE-like"/>
    <property type="match status" value="1"/>
</dbReference>
<dbReference type="RefSeq" id="WP_201139385.1">
    <property type="nucleotide sequence ID" value="NZ_CAJNAS010000016.1"/>
</dbReference>
<dbReference type="Gene3D" id="1.25.40.10">
    <property type="entry name" value="Tetratricopeptide repeat domain"/>
    <property type="match status" value="1"/>
</dbReference>
<dbReference type="EMBL" id="CAJNAS010000016">
    <property type="protein sequence ID" value="CAE6934797.1"/>
    <property type="molecule type" value="Genomic_DNA"/>
</dbReference>
<dbReference type="Proteomes" id="UP000675121">
    <property type="component" value="Unassembled WGS sequence"/>
</dbReference>
<feature type="compositionally biased region" description="Polar residues" evidence="1">
    <location>
        <begin position="1"/>
        <end position="12"/>
    </location>
</feature>
<reference evidence="2" key="1">
    <citation type="submission" date="2021-02" db="EMBL/GenBank/DDBJ databases">
        <authorList>
            <person name="Vanwijnsberghe S."/>
        </authorList>
    </citation>
    <scope>NUCLEOTIDE SEQUENCE</scope>
    <source>
        <strain evidence="2">R-70211</strain>
    </source>
</reference>
<proteinExistence type="predicted"/>
<evidence type="ECO:0000256" key="1">
    <source>
        <dbReference type="SAM" id="MobiDB-lite"/>
    </source>
</evidence>
<dbReference type="InterPro" id="IPR009211">
    <property type="entry name" value="TagJ"/>
</dbReference>
<gene>
    <name evidence="2" type="ORF">R70211_05325</name>
</gene>
<dbReference type="AlphaFoldDB" id="A0A9N8R4Y0"/>
<evidence type="ECO:0008006" key="4">
    <source>
        <dbReference type="Google" id="ProtNLM"/>
    </source>
</evidence>
<evidence type="ECO:0000313" key="3">
    <source>
        <dbReference type="Proteomes" id="UP000675121"/>
    </source>
</evidence>
<feature type="region of interest" description="Disordered" evidence="1">
    <location>
        <begin position="1"/>
        <end position="23"/>
    </location>
</feature>
<dbReference type="PIRSF" id="PIRSF029288">
    <property type="entry name" value="SciE_ImpE"/>
    <property type="match status" value="1"/>
</dbReference>
<name>A0A9N8R4Y0_9BURK</name>
<dbReference type="InterPro" id="IPR011990">
    <property type="entry name" value="TPR-like_helical_dom_sf"/>
</dbReference>
<evidence type="ECO:0000313" key="2">
    <source>
        <dbReference type="EMBL" id="CAE6934797.1"/>
    </source>
</evidence>
<comment type="caution">
    <text evidence="2">The sequence shown here is derived from an EMBL/GenBank/DDBJ whole genome shotgun (WGS) entry which is preliminary data.</text>
</comment>
<dbReference type="Pfam" id="PF07024">
    <property type="entry name" value="ImpE"/>
    <property type="match status" value="1"/>
</dbReference>
<organism evidence="2 3">
    <name type="scientific">Paraburkholderia domus</name>
    <dbReference type="NCBI Taxonomy" id="2793075"/>
    <lineage>
        <taxon>Bacteria</taxon>
        <taxon>Pseudomonadati</taxon>
        <taxon>Pseudomonadota</taxon>
        <taxon>Betaproteobacteria</taxon>
        <taxon>Burkholderiales</taxon>
        <taxon>Burkholderiaceae</taxon>
        <taxon>Paraburkholderia</taxon>
    </lineage>
</organism>